<proteinExistence type="predicted"/>
<reference evidence="2 3" key="1">
    <citation type="submission" date="2013-11" db="EMBL/GenBank/DDBJ databases">
        <title>Genome sequencing of Stegodyphus mimosarum.</title>
        <authorList>
            <person name="Bechsgaard J."/>
        </authorList>
    </citation>
    <scope>NUCLEOTIDE SEQUENCE [LARGE SCALE GENOMIC DNA]</scope>
</reference>
<keyword evidence="3" id="KW-1185">Reference proteome</keyword>
<evidence type="ECO:0000313" key="3">
    <source>
        <dbReference type="Proteomes" id="UP000054359"/>
    </source>
</evidence>
<organism evidence="2 3">
    <name type="scientific">Stegodyphus mimosarum</name>
    <name type="common">African social velvet spider</name>
    <dbReference type="NCBI Taxonomy" id="407821"/>
    <lineage>
        <taxon>Eukaryota</taxon>
        <taxon>Metazoa</taxon>
        <taxon>Ecdysozoa</taxon>
        <taxon>Arthropoda</taxon>
        <taxon>Chelicerata</taxon>
        <taxon>Arachnida</taxon>
        <taxon>Araneae</taxon>
        <taxon>Araneomorphae</taxon>
        <taxon>Entelegynae</taxon>
        <taxon>Eresoidea</taxon>
        <taxon>Eresidae</taxon>
        <taxon>Stegodyphus</taxon>
    </lineage>
</organism>
<dbReference type="Proteomes" id="UP000054359">
    <property type="component" value="Unassembled WGS sequence"/>
</dbReference>
<protein>
    <submittedName>
        <fullName evidence="2">Uncharacterized protein</fullName>
    </submittedName>
</protein>
<evidence type="ECO:0000313" key="2">
    <source>
        <dbReference type="EMBL" id="KFM71751.1"/>
    </source>
</evidence>
<gene>
    <name evidence="2" type="ORF">X975_27137</name>
</gene>
<dbReference type="AlphaFoldDB" id="A0A087U312"/>
<name>A0A087U312_STEMI</name>
<dbReference type="EMBL" id="KK117915">
    <property type="protein sequence ID" value="KFM71751.1"/>
    <property type="molecule type" value="Genomic_DNA"/>
</dbReference>
<evidence type="ECO:0000256" key="1">
    <source>
        <dbReference type="SAM" id="MobiDB-lite"/>
    </source>
</evidence>
<feature type="region of interest" description="Disordered" evidence="1">
    <location>
        <begin position="13"/>
        <end position="48"/>
    </location>
</feature>
<feature type="compositionally biased region" description="Basic residues" evidence="1">
    <location>
        <begin position="26"/>
        <end position="48"/>
    </location>
</feature>
<accession>A0A087U312</accession>
<sequence length="73" mass="8826">MKSRSQLENLMTKTLIQKAKTEQTKLKKVRKKKQKNRRKYNKRRKKHPYTKLVIKSHFNALNLELESNSVPDF</sequence>
<feature type="non-terminal residue" evidence="2">
    <location>
        <position position="73"/>
    </location>
</feature>